<dbReference type="AlphaFoldDB" id="A0A7D6IYG3"/>
<evidence type="ECO:0000313" key="11">
    <source>
        <dbReference type="Proteomes" id="UP000261812"/>
    </source>
</evidence>
<keyword evidence="11" id="KW-1185">Reference proteome</keyword>
<feature type="transmembrane region" description="Helical" evidence="9">
    <location>
        <begin position="235"/>
        <end position="254"/>
    </location>
</feature>
<gene>
    <name evidence="10" type="ORF">D3A95_07450</name>
</gene>
<name>A0A7D6IYG3_9CYAN</name>
<evidence type="ECO:0000256" key="9">
    <source>
        <dbReference type="SAM" id="Phobius"/>
    </source>
</evidence>
<keyword evidence="2" id="KW-0813">Transport</keyword>
<keyword evidence="4 9" id="KW-0812">Transmembrane</keyword>
<evidence type="ECO:0008006" key="12">
    <source>
        <dbReference type="Google" id="ProtNLM"/>
    </source>
</evidence>
<dbReference type="Proteomes" id="UP000261812">
    <property type="component" value="Chromosome"/>
</dbReference>
<comment type="subcellular location">
    <subcellularLocation>
        <location evidence="1">Cell membrane</location>
        <topology evidence="1">Multi-pass membrane protein</topology>
    </subcellularLocation>
</comment>
<sequence length="327" mass="37289">MSRFSFLRLSQAPKRQVGGHRSGVAKFLLQPPQWLSLALRLRGSVIPAILSEVLFCGGFGLLVTVIDQYVINVHWPVLGTLIPSIVLGLLLVFRTNTAYERFWEGRRQWGNIVNNSRSLTRLMWTAIDENNPEDHQGKIDAVHLVGAFAIATKQHLRGESFAELDPLLKPHQYKELQTVQNVPLRIALWIEDYLHQQHRRGHLSLYQLTYMDELLVQLVDAMGACERILKTPMPLAYAIHLKQLLFLYCLLLPFQLVDNLGWWTGSMVGLIAFTLFGVEEIGIEIENPFGRDLNDLPLDAICLTMQQNINDLISAPRQRHRSPQPFS</sequence>
<evidence type="ECO:0000256" key="8">
    <source>
        <dbReference type="ARBA" id="ARBA00034708"/>
    </source>
</evidence>
<evidence type="ECO:0000256" key="6">
    <source>
        <dbReference type="ARBA" id="ARBA00023065"/>
    </source>
</evidence>
<evidence type="ECO:0000256" key="1">
    <source>
        <dbReference type="ARBA" id="ARBA00004651"/>
    </source>
</evidence>
<reference evidence="11" key="1">
    <citation type="submission" date="2018-09" db="EMBL/GenBank/DDBJ databases">
        <title>Complete genome sequence of thermophilic cyanobacteria strain Thermosynechococcus elongatus PKUAC-SCTE542.</title>
        <authorList>
            <person name="Liang Y."/>
            <person name="Tang J."/>
            <person name="Daroch M."/>
        </authorList>
    </citation>
    <scope>NUCLEOTIDE SEQUENCE [LARGE SCALE GENOMIC DNA]</scope>
    <source>
        <strain evidence="11">E542</strain>
    </source>
</reference>
<keyword evidence="3" id="KW-1003">Cell membrane</keyword>
<evidence type="ECO:0000256" key="7">
    <source>
        <dbReference type="ARBA" id="ARBA00023136"/>
    </source>
</evidence>
<evidence type="ECO:0000256" key="3">
    <source>
        <dbReference type="ARBA" id="ARBA00022475"/>
    </source>
</evidence>
<feature type="transmembrane region" description="Helical" evidence="9">
    <location>
        <begin position="72"/>
        <end position="93"/>
    </location>
</feature>
<keyword evidence="7 9" id="KW-0472">Membrane</keyword>
<dbReference type="PANTHER" id="PTHR33281">
    <property type="entry name" value="UPF0187 PROTEIN YNEE"/>
    <property type="match status" value="1"/>
</dbReference>
<dbReference type="EMBL" id="CP032152">
    <property type="protein sequence ID" value="QLL29212.1"/>
    <property type="molecule type" value="Genomic_DNA"/>
</dbReference>
<keyword evidence="5 9" id="KW-1133">Transmembrane helix</keyword>
<dbReference type="Pfam" id="PF25539">
    <property type="entry name" value="Bestrophin_2"/>
    <property type="match status" value="1"/>
</dbReference>
<dbReference type="InterPro" id="IPR044669">
    <property type="entry name" value="YneE/VCCN1/2-like"/>
</dbReference>
<keyword evidence="6" id="KW-0406">Ion transport</keyword>
<dbReference type="GO" id="GO:0005886">
    <property type="term" value="C:plasma membrane"/>
    <property type="evidence" value="ECO:0007669"/>
    <property type="project" value="UniProtKB-SubCell"/>
</dbReference>
<evidence type="ECO:0000256" key="2">
    <source>
        <dbReference type="ARBA" id="ARBA00022448"/>
    </source>
</evidence>
<evidence type="ECO:0000256" key="5">
    <source>
        <dbReference type="ARBA" id="ARBA00022989"/>
    </source>
</evidence>
<accession>A0A7D6IYG3</accession>
<evidence type="ECO:0000256" key="4">
    <source>
        <dbReference type="ARBA" id="ARBA00022692"/>
    </source>
</evidence>
<organism evidence="10 11">
    <name type="scientific">Thermosynechococcus sichuanensis E542</name>
    <dbReference type="NCBI Taxonomy" id="2016101"/>
    <lineage>
        <taxon>Bacteria</taxon>
        <taxon>Bacillati</taxon>
        <taxon>Cyanobacteriota</taxon>
        <taxon>Cyanophyceae</taxon>
        <taxon>Acaryochloridales</taxon>
        <taxon>Thermosynechococcaceae</taxon>
        <taxon>Thermosynechococcus</taxon>
        <taxon>Thermosynechococcus sichuanensis</taxon>
    </lineage>
</organism>
<feature type="transmembrane region" description="Helical" evidence="9">
    <location>
        <begin position="260"/>
        <end position="278"/>
    </location>
</feature>
<comment type="similarity">
    <text evidence="8">Belongs to the anion channel-forming bestrophin (TC 1.A.46) family.</text>
</comment>
<evidence type="ECO:0000313" key="10">
    <source>
        <dbReference type="EMBL" id="QLL29212.1"/>
    </source>
</evidence>
<dbReference type="GO" id="GO:0005254">
    <property type="term" value="F:chloride channel activity"/>
    <property type="evidence" value="ECO:0007669"/>
    <property type="project" value="InterPro"/>
</dbReference>
<protein>
    <recommendedName>
        <fullName evidence="12">Bestrophin</fullName>
    </recommendedName>
</protein>
<proteinExistence type="inferred from homology"/>
<dbReference type="PANTHER" id="PTHR33281:SF19">
    <property type="entry name" value="VOLTAGE-DEPENDENT ANION CHANNEL-FORMING PROTEIN YNEE"/>
    <property type="match status" value="1"/>
</dbReference>
<dbReference type="KEGG" id="tsq:D3A95_07450"/>
<feature type="transmembrane region" description="Helical" evidence="9">
    <location>
        <begin position="45"/>
        <end position="66"/>
    </location>
</feature>